<dbReference type="Gene3D" id="3.40.50.80">
    <property type="entry name" value="Nucleotide-binding domain of ferredoxin-NADP reductase (FNR) module"/>
    <property type="match status" value="1"/>
</dbReference>
<dbReference type="SUPFAM" id="SSF63380">
    <property type="entry name" value="Riboflavin synthase domain-like"/>
    <property type="match status" value="1"/>
</dbReference>
<dbReference type="Pfam" id="PF08021">
    <property type="entry name" value="FAD_binding_9"/>
    <property type="match status" value="1"/>
</dbReference>
<name>A0A7W9S510_9HYPH</name>
<dbReference type="RefSeq" id="WP_183832386.1">
    <property type="nucleotide sequence ID" value="NZ_JACHEU010000004.1"/>
</dbReference>
<dbReference type="PANTHER" id="PTHR30157">
    <property type="entry name" value="FERRIC REDUCTASE, NADPH-DEPENDENT"/>
    <property type="match status" value="1"/>
</dbReference>
<dbReference type="InterPro" id="IPR017938">
    <property type="entry name" value="Riboflavin_synthase-like_b-brl"/>
</dbReference>
<dbReference type="CDD" id="cd06193">
    <property type="entry name" value="siderophore_interacting"/>
    <property type="match status" value="1"/>
</dbReference>
<dbReference type="InterPro" id="IPR017927">
    <property type="entry name" value="FAD-bd_FR_type"/>
</dbReference>
<dbReference type="PANTHER" id="PTHR30157:SF0">
    <property type="entry name" value="NADPH-DEPENDENT FERRIC-CHELATE REDUCTASE"/>
    <property type="match status" value="1"/>
</dbReference>
<reference evidence="3 4" key="1">
    <citation type="submission" date="2020-08" db="EMBL/GenBank/DDBJ databases">
        <title>Genomic Encyclopedia of Type Strains, Phase IV (KMG-IV): sequencing the most valuable type-strain genomes for metagenomic binning, comparative biology and taxonomic classification.</title>
        <authorList>
            <person name="Goeker M."/>
        </authorList>
    </citation>
    <scope>NUCLEOTIDE SEQUENCE [LARGE SCALE GENOMIC DNA]</scope>
    <source>
        <strain evidence="3 4">DSM 11099</strain>
    </source>
</reference>
<dbReference type="EMBL" id="JACHEU010000004">
    <property type="protein sequence ID" value="MBB6014211.1"/>
    <property type="molecule type" value="Genomic_DNA"/>
</dbReference>
<protein>
    <submittedName>
        <fullName evidence="3">NADPH-dependent ferric siderophore reductase</fullName>
    </submittedName>
</protein>
<gene>
    <name evidence="3" type="ORF">HNR59_003605</name>
</gene>
<dbReference type="AlphaFoldDB" id="A0A7W9S510"/>
<comment type="similarity">
    <text evidence="1">Belongs to the SIP oxidoreductase family.</text>
</comment>
<comment type="caution">
    <text evidence="3">The sequence shown here is derived from an EMBL/GenBank/DDBJ whole genome shotgun (WGS) entry which is preliminary data.</text>
</comment>
<feature type="domain" description="FAD-binding FR-type" evidence="2">
    <location>
        <begin position="6"/>
        <end position="133"/>
    </location>
</feature>
<accession>A0A7W9S510</accession>
<evidence type="ECO:0000259" key="2">
    <source>
        <dbReference type="PROSITE" id="PS51384"/>
    </source>
</evidence>
<dbReference type="Pfam" id="PF04954">
    <property type="entry name" value="SIP"/>
    <property type="match status" value="1"/>
</dbReference>
<evidence type="ECO:0000313" key="3">
    <source>
        <dbReference type="EMBL" id="MBB6014211.1"/>
    </source>
</evidence>
<dbReference type="InterPro" id="IPR013113">
    <property type="entry name" value="SIP_FAD-bd"/>
</dbReference>
<dbReference type="InterPro" id="IPR039261">
    <property type="entry name" value="FNR_nucleotide-bd"/>
</dbReference>
<evidence type="ECO:0000256" key="1">
    <source>
        <dbReference type="ARBA" id="ARBA00035644"/>
    </source>
</evidence>
<dbReference type="Proteomes" id="UP000533306">
    <property type="component" value="Unassembled WGS sequence"/>
</dbReference>
<dbReference type="PROSITE" id="PS51384">
    <property type="entry name" value="FAD_FR"/>
    <property type="match status" value="1"/>
</dbReference>
<proteinExistence type="inferred from homology"/>
<dbReference type="InterPro" id="IPR007037">
    <property type="entry name" value="SIP_rossman_dom"/>
</dbReference>
<dbReference type="InterPro" id="IPR039374">
    <property type="entry name" value="SIP_fam"/>
</dbReference>
<organism evidence="3 4">
    <name type="scientific">Aquamicrobium lusatiense</name>
    <dbReference type="NCBI Taxonomy" id="89772"/>
    <lineage>
        <taxon>Bacteria</taxon>
        <taxon>Pseudomonadati</taxon>
        <taxon>Pseudomonadota</taxon>
        <taxon>Alphaproteobacteria</taxon>
        <taxon>Hyphomicrobiales</taxon>
        <taxon>Phyllobacteriaceae</taxon>
        <taxon>Aquamicrobium</taxon>
    </lineage>
</organism>
<dbReference type="Gene3D" id="2.40.30.10">
    <property type="entry name" value="Translation factors"/>
    <property type="match status" value="1"/>
</dbReference>
<sequence length="299" mass="32910">MSETPYRVFNVRLAERRLLTPNMARLVFAGADLAAMTTLAPDQRIKLFFPREDGTPSALPVSPDYLKVYKALPPHQRAPMRTYTIRAIDPARQLLTVDFVVHGDNGPASRWAMSAEPGDRIQITGPNKEYDGEIAGFDWEPPPGLSDLLIIGDETALPAIAGILEQIALWEVKPRATVRVELPCMEDAQPVPSWDGLDLRWLPRDAGNHGYGELMAGAALAADLPGSARRTGPAQPEAVDVDKDTLWDRAAPADNSFYGWIAGETAAVSRIRTHFLGELGIDRNQLTMMGYWRYGKAHA</sequence>
<dbReference type="GO" id="GO:0016491">
    <property type="term" value="F:oxidoreductase activity"/>
    <property type="evidence" value="ECO:0007669"/>
    <property type="project" value="InterPro"/>
</dbReference>
<keyword evidence="4" id="KW-1185">Reference proteome</keyword>
<evidence type="ECO:0000313" key="4">
    <source>
        <dbReference type="Proteomes" id="UP000533306"/>
    </source>
</evidence>